<evidence type="ECO:0008006" key="3">
    <source>
        <dbReference type="Google" id="ProtNLM"/>
    </source>
</evidence>
<evidence type="ECO:0000313" key="1">
    <source>
        <dbReference type="EMBL" id="TWH18013.1"/>
    </source>
</evidence>
<dbReference type="RefSeq" id="WP_085470504.1">
    <property type="nucleotide sequence ID" value="NZ_VLJT01000013.1"/>
</dbReference>
<dbReference type="Pfam" id="PF11136">
    <property type="entry name" value="DUF2889"/>
    <property type="match status" value="1"/>
</dbReference>
<dbReference type="InterPro" id="IPR021312">
    <property type="entry name" value="DUF2889"/>
</dbReference>
<protein>
    <recommendedName>
        <fullName evidence="3">DUF2889 family protein</fullName>
    </recommendedName>
</protein>
<proteinExistence type="predicted"/>
<dbReference type="EMBL" id="VLJT01000013">
    <property type="protein sequence ID" value="TWH18013.1"/>
    <property type="molecule type" value="Genomic_DNA"/>
</dbReference>
<sequence>MAVDIPFGLVARGPSGPAPVRRPGSIRRTSTIDMHWPDGPGTQLRLTGRARDLLTPHDGSDPVVVAEDTMTVGVNSATRTIEDIAVDPPRPAATGMIGARGGGSSRTVLAETLPDEAEAGTPLYLMLDDIAGASLVAGFAYSRWVPREQILAAMGNAPRRNMEGICTGFQPGSGALMPDGSSKWNHLVQTVGPLPREDDPTGWHELDEITEISMRRARRIDVTIGDVIEIDSMFQDSSTVPEGGRVAVHEYLVRATADPVTGELLSISADPRVLPYEECPLASLSVDRIVGTSLRELRAAVLEVFPGTGGCTHLNDAMRAMAEVPRLVEALRGRGNRRAHT</sequence>
<dbReference type="Proteomes" id="UP000317573">
    <property type="component" value="Unassembled WGS sequence"/>
</dbReference>
<reference evidence="1 2" key="1">
    <citation type="submission" date="2019-07" db="EMBL/GenBank/DDBJ databases">
        <title>Genome sequencing of lignin-degrading bacterial isolates.</title>
        <authorList>
            <person name="Gladden J."/>
        </authorList>
    </citation>
    <scope>NUCLEOTIDE SEQUENCE [LARGE SCALE GENOMIC DNA]</scope>
    <source>
        <strain evidence="1 2">J45</strain>
    </source>
</reference>
<accession>A0A562E8E7</accession>
<evidence type="ECO:0000313" key="2">
    <source>
        <dbReference type="Proteomes" id="UP000317573"/>
    </source>
</evidence>
<name>A0A562E8E7_RHORH</name>
<gene>
    <name evidence="1" type="ORF">L618_001600000570</name>
</gene>
<dbReference type="AlphaFoldDB" id="A0A562E8E7"/>
<comment type="caution">
    <text evidence="1">The sequence shown here is derived from an EMBL/GenBank/DDBJ whole genome shotgun (WGS) entry which is preliminary data.</text>
</comment>
<organism evidence="1 2">
    <name type="scientific">Rhodococcus rhodochrous J45</name>
    <dbReference type="NCBI Taxonomy" id="935266"/>
    <lineage>
        <taxon>Bacteria</taxon>
        <taxon>Bacillati</taxon>
        <taxon>Actinomycetota</taxon>
        <taxon>Actinomycetes</taxon>
        <taxon>Mycobacteriales</taxon>
        <taxon>Nocardiaceae</taxon>
        <taxon>Rhodococcus</taxon>
    </lineage>
</organism>